<dbReference type="Gene3D" id="1.10.246.30">
    <property type="match status" value="1"/>
</dbReference>
<organism evidence="1">
    <name type="scientific">Podoviridae sp. ctx9R1</name>
    <dbReference type="NCBI Taxonomy" id="2826589"/>
    <lineage>
        <taxon>Viruses</taxon>
        <taxon>Duplodnaviria</taxon>
        <taxon>Heunggongvirae</taxon>
        <taxon>Uroviricota</taxon>
        <taxon>Caudoviricetes</taxon>
    </lineage>
</organism>
<protein>
    <submittedName>
        <fullName evidence="1">Upper collar protein</fullName>
    </submittedName>
</protein>
<evidence type="ECO:0000313" key="1">
    <source>
        <dbReference type="EMBL" id="DAD74216.1"/>
    </source>
</evidence>
<dbReference type="SUPFAM" id="SSF56826">
    <property type="entry name" value="Upper collar protein gp10 (connector protein)"/>
    <property type="match status" value="1"/>
</dbReference>
<sequence>MSKARKAKRAKERTSFSDSVCYQLYTFDQYLDLFTEIAISSFEWTGLPSTVDARFIEVGLYENKAMLYFYDEVMGNLCLRCTLGGQLDVYNIPLDRRAYASNGYHRKCGRSDSVIIWDNMRHWCCKDKMEIYAKRLAELDASIDINCKAQRTPILIKGSEQQQLALQNAYMQYDGNQPVIFGSNDFMDGDGSSFGVFTTGAPFVADKLYELKVNLWNEALTYLGVTNISIQKKERMIKDEVQRLQGGVMANRYSREFARQQACEQINRMFGTQISCHFRDVFNQNDNRKEDDDE</sequence>
<dbReference type="Pfam" id="PF05352">
    <property type="entry name" value="Phage_connector"/>
    <property type="match status" value="1"/>
</dbReference>
<proteinExistence type="predicted"/>
<name>A0A8S5LWC9_9CAUD</name>
<dbReference type="Gene3D" id="3.30.1350.20">
    <property type="entry name" value="Bacteriophage PHI-29 conector. Domain 3"/>
    <property type="match status" value="1"/>
</dbReference>
<dbReference type="InterPro" id="IPR008016">
    <property type="entry name" value="Gp10"/>
</dbReference>
<reference evidence="1" key="1">
    <citation type="journal article" date="2021" name="Proc. Natl. Acad. Sci. U.S.A.">
        <title>A Catalog of Tens of Thousands of Viruses from Human Metagenomes Reveals Hidden Associations with Chronic Diseases.</title>
        <authorList>
            <person name="Tisza M.J."/>
            <person name="Buck C.B."/>
        </authorList>
    </citation>
    <scope>NUCLEOTIDE SEQUENCE</scope>
    <source>
        <strain evidence="1">Ctx9R1</strain>
    </source>
</reference>
<dbReference type="Gene3D" id="2.40.500.10">
    <property type="entry name" value="Upper collar protein gp10 (connector protein)"/>
    <property type="match status" value="1"/>
</dbReference>
<dbReference type="InterPro" id="IPR036199">
    <property type="entry name" value="Gp10_sf"/>
</dbReference>
<dbReference type="EMBL" id="BK014755">
    <property type="protein sequence ID" value="DAD74216.1"/>
    <property type="molecule type" value="Genomic_DNA"/>
</dbReference>
<accession>A0A8S5LWC9</accession>